<evidence type="ECO:0000256" key="5">
    <source>
        <dbReference type="PIRNR" id="PIRNR000915"/>
    </source>
</evidence>
<dbReference type="InterPro" id="IPR023214">
    <property type="entry name" value="HAD_sf"/>
</dbReference>
<evidence type="ECO:0000313" key="9">
    <source>
        <dbReference type="EMBL" id="KJY62655.1"/>
    </source>
</evidence>
<evidence type="ECO:0000313" key="10">
    <source>
        <dbReference type="Proteomes" id="UP000033558"/>
    </source>
</evidence>
<dbReference type="CDD" id="cd07530">
    <property type="entry name" value="HAD_Pase_UmpH-like"/>
    <property type="match status" value="1"/>
</dbReference>
<protein>
    <recommendedName>
        <fullName evidence="5">Acid sugar phosphatase</fullName>
        <ecNumber evidence="5">3.1.3.-</ecNumber>
    </recommendedName>
</protein>
<dbReference type="Pfam" id="PF13242">
    <property type="entry name" value="Hydrolase_like"/>
    <property type="match status" value="1"/>
</dbReference>
<dbReference type="Proteomes" id="UP000033558">
    <property type="component" value="Unassembled WGS sequence"/>
</dbReference>
<dbReference type="InterPro" id="IPR006354">
    <property type="entry name" value="HAD-SF_hydro_IIA_hyp1"/>
</dbReference>
<dbReference type="RefSeq" id="WP_046315833.1">
    <property type="nucleotide sequence ID" value="NZ_JBHSZT010000003.1"/>
</dbReference>
<dbReference type="GO" id="GO:0046872">
    <property type="term" value="F:metal ion binding"/>
    <property type="evidence" value="ECO:0007669"/>
    <property type="project" value="UniProtKB-KW"/>
</dbReference>
<evidence type="ECO:0000256" key="3">
    <source>
        <dbReference type="ARBA" id="ARBA00022801"/>
    </source>
</evidence>
<dbReference type="Pfam" id="PF13344">
    <property type="entry name" value="Hydrolase_6"/>
    <property type="match status" value="1"/>
</dbReference>
<dbReference type="InterPro" id="IPR036412">
    <property type="entry name" value="HAD-like_sf"/>
</dbReference>
<feature type="binding site" evidence="7">
    <location>
        <position position="186"/>
    </location>
    <ligand>
        <name>substrate</name>
    </ligand>
</feature>
<dbReference type="GO" id="GO:0005737">
    <property type="term" value="C:cytoplasm"/>
    <property type="evidence" value="ECO:0007669"/>
    <property type="project" value="TreeGrafter"/>
</dbReference>
<feature type="active site" description="Nucleophile" evidence="6">
    <location>
        <position position="10"/>
    </location>
</feature>
<dbReference type="SFLD" id="SFLDG01139">
    <property type="entry name" value="C2.A:_Pyridoxal_Phosphate_Phos"/>
    <property type="match status" value="1"/>
</dbReference>
<organism evidence="9 10">
    <name type="scientific">Bombilactobacillus mellifer</name>
    <dbReference type="NCBI Taxonomy" id="1218492"/>
    <lineage>
        <taxon>Bacteria</taxon>
        <taxon>Bacillati</taxon>
        <taxon>Bacillota</taxon>
        <taxon>Bacilli</taxon>
        <taxon>Lactobacillales</taxon>
        <taxon>Lactobacillaceae</taxon>
        <taxon>Bombilactobacillus</taxon>
    </lineage>
</organism>
<dbReference type="PANTHER" id="PTHR19288:SF46">
    <property type="entry name" value="HALOACID DEHALOGENASE-LIKE HYDROLASE DOMAIN-CONTAINING PROTEIN 2"/>
    <property type="match status" value="1"/>
</dbReference>
<dbReference type="GO" id="GO:0016791">
    <property type="term" value="F:phosphatase activity"/>
    <property type="evidence" value="ECO:0007669"/>
    <property type="project" value="TreeGrafter"/>
</dbReference>
<keyword evidence="2 5" id="KW-0479">Metal-binding</keyword>
<evidence type="ECO:0000256" key="8">
    <source>
        <dbReference type="PIRSR" id="PIRSR000915-3"/>
    </source>
</evidence>
<comment type="function">
    <text evidence="5">Catalyzes the dephosphorylation of 2-6 carbon acid sugars in vitro.</text>
</comment>
<dbReference type="OrthoDB" id="9810449at2"/>
<reference evidence="9 10" key="1">
    <citation type="submission" date="2015-01" db="EMBL/GenBank/DDBJ databases">
        <title>Comparative genomics of the lactic acid bacteria isolated from the honey bee gut.</title>
        <authorList>
            <person name="Ellegaard K.M."/>
            <person name="Tamarit D."/>
            <person name="Javelind E."/>
            <person name="Olofsson T."/>
            <person name="Andersson S.G."/>
            <person name="Vasquez A."/>
        </authorList>
    </citation>
    <scope>NUCLEOTIDE SEQUENCE [LARGE SCALE GENOMIC DNA]</scope>
    <source>
        <strain evidence="9 10">Bin4</strain>
    </source>
</reference>
<evidence type="ECO:0000256" key="1">
    <source>
        <dbReference type="ARBA" id="ARBA00006696"/>
    </source>
</evidence>
<feature type="binding site" evidence="8">
    <location>
        <position position="12"/>
    </location>
    <ligand>
        <name>Mg(2+)</name>
        <dbReference type="ChEBI" id="CHEBI:18420"/>
    </ligand>
</feature>
<dbReference type="EC" id="3.1.3.-" evidence="5"/>
<dbReference type="EMBL" id="JXJQ01000005">
    <property type="protein sequence ID" value="KJY62655.1"/>
    <property type="molecule type" value="Genomic_DNA"/>
</dbReference>
<dbReference type="PANTHER" id="PTHR19288">
    <property type="entry name" value="4-NITROPHENYLPHOSPHATASE-RELATED"/>
    <property type="match status" value="1"/>
</dbReference>
<feature type="binding site" evidence="8">
    <location>
        <position position="211"/>
    </location>
    <ligand>
        <name>Mg(2+)</name>
        <dbReference type="ChEBI" id="CHEBI:18420"/>
    </ligand>
</feature>
<accession>A0A0F4LVL9</accession>
<dbReference type="HOGENOM" id="CLU_043473_1_1_9"/>
<evidence type="ECO:0000256" key="6">
    <source>
        <dbReference type="PIRSR" id="PIRSR000915-1"/>
    </source>
</evidence>
<comment type="similarity">
    <text evidence="1 5">Belongs to the HAD-like hydrolase superfamily. NagD family.</text>
</comment>
<feature type="active site" description="Proton donor" evidence="6">
    <location>
        <position position="12"/>
    </location>
</feature>
<dbReference type="SUPFAM" id="SSF56784">
    <property type="entry name" value="HAD-like"/>
    <property type="match status" value="1"/>
</dbReference>
<dbReference type="Gene3D" id="3.40.50.1000">
    <property type="entry name" value="HAD superfamily/HAD-like"/>
    <property type="match status" value="2"/>
</dbReference>
<dbReference type="AlphaFoldDB" id="A0A0F4LVL9"/>
<keyword evidence="10" id="KW-1185">Reference proteome</keyword>
<dbReference type="PIRSF" id="PIRSF000915">
    <property type="entry name" value="PGP-type_phosphatase"/>
    <property type="match status" value="1"/>
</dbReference>
<comment type="cofactor">
    <cofactor evidence="8">
        <name>Mg(2+)</name>
        <dbReference type="ChEBI" id="CHEBI:18420"/>
    </cofactor>
    <text evidence="8">Divalent metal ions. Mg(2+) is the most effective.</text>
</comment>
<keyword evidence="4 5" id="KW-0460">Magnesium</keyword>
<comment type="caution">
    <text evidence="9">The sequence shown here is derived from an EMBL/GenBank/DDBJ whole genome shotgun (WGS) entry which is preliminary data.</text>
</comment>
<dbReference type="NCBIfam" id="TIGR01460">
    <property type="entry name" value="HAD-SF-IIA"/>
    <property type="match status" value="1"/>
</dbReference>
<gene>
    <name evidence="9" type="primary">nagD</name>
    <name evidence="9" type="ORF">JG30_04450</name>
</gene>
<feature type="binding site" evidence="8">
    <location>
        <position position="10"/>
    </location>
    <ligand>
        <name>Mg(2+)</name>
        <dbReference type="ChEBI" id="CHEBI:18420"/>
    </ligand>
</feature>
<sequence length="259" mass="28771">MAKYQNYLIDLDGTTYRGHQPIPAAQRFIHRLQAQQLPFAFLTNNTTKTPQAVVQNLAQNHNIKVQPEQVITPSAATADFLLEQAGTHLKDQSLYVIGEQGLKTPLYQTGLQFNETDPNYVVVGLDSDVTYHKFELATLAILRGAQFIGTNADTNLPNERGLVPGAGSVISLVETATQRRAIYIGKPERRIADYALKTLRWSRDQVLLIGDNYQTDIKCGLAAGIDTLLVYTGVSTPQQVQQQKDLPTYQVASLDDWEL</sequence>
<evidence type="ECO:0000256" key="4">
    <source>
        <dbReference type="ARBA" id="ARBA00022842"/>
    </source>
</evidence>
<name>A0A0F4LVL9_9LACO</name>
<proteinExistence type="inferred from homology"/>
<evidence type="ECO:0000256" key="7">
    <source>
        <dbReference type="PIRSR" id="PIRSR000915-2"/>
    </source>
</evidence>
<dbReference type="SFLD" id="SFLDS00003">
    <property type="entry name" value="Haloacid_Dehalogenase"/>
    <property type="match status" value="1"/>
</dbReference>
<evidence type="ECO:0000256" key="2">
    <source>
        <dbReference type="ARBA" id="ARBA00022723"/>
    </source>
</evidence>
<keyword evidence="3 9" id="KW-0378">Hydrolase</keyword>
<dbReference type="PATRIC" id="fig|1218492.5.peg.568"/>
<dbReference type="STRING" id="1218492.JG30_04450"/>
<dbReference type="FunFam" id="3.40.50.1000:FF:000053">
    <property type="entry name" value="TIGR01457 family HAD hydrolase"/>
    <property type="match status" value="1"/>
</dbReference>
<dbReference type="NCBIfam" id="TIGR01457">
    <property type="entry name" value="HAD-SF-IIA-hyp2"/>
    <property type="match status" value="1"/>
</dbReference>
<dbReference type="InterPro" id="IPR006357">
    <property type="entry name" value="HAD-SF_hydro_IIA"/>
</dbReference>